<keyword evidence="4 6" id="KW-0479">Metal-binding</keyword>
<comment type="catalytic activity">
    <reaction evidence="6 7">
        <text>Release of N-terminal amino acids, preferentially methionine, from peptides and arylamides.</text>
        <dbReference type="EC" id="3.4.11.18"/>
    </reaction>
</comment>
<dbReference type="RefSeq" id="WP_184742495.1">
    <property type="nucleotide sequence ID" value="NZ_JACHGJ010000001.1"/>
</dbReference>
<evidence type="ECO:0000259" key="8">
    <source>
        <dbReference type="Pfam" id="PF00557"/>
    </source>
</evidence>
<dbReference type="GO" id="GO:0046872">
    <property type="term" value="F:metal ion binding"/>
    <property type="evidence" value="ECO:0007669"/>
    <property type="project" value="UniProtKB-UniRule"/>
</dbReference>
<dbReference type="GO" id="GO:0070006">
    <property type="term" value="F:metalloaminopeptidase activity"/>
    <property type="evidence" value="ECO:0007669"/>
    <property type="project" value="UniProtKB-UniRule"/>
</dbReference>
<dbReference type="Gene3D" id="3.90.230.10">
    <property type="entry name" value="Creatinase/methionine aminopeptidase superfamily"/>
    <property type="match status" value="1"/>
</dbReference>
<dbReference type="GO" id="GO:0005829">
    <property type="term" value="C:cytosol"/>
    <property type="evidence" value="ECO:0007669"/>
    <property type="project" value="TreeGrafter"/>
</dbReference>
<comment type="similarity">
    <text evidence="6">Belongs to the peptidase M24A family. Methionine aminopeptidase type 1 subfamily.</text>
</comment>
<keyword evidence="5 6" id="KW-0378">Hydrolase</keyword>
<dbReference type="PANTHER" id="PTHR43330">
    <property type="entry name" value="METHIONINE AMINOPEPTIDASE"/>
    <property type="match status" value="1"/>
</dbReference>
<dbReference type="CDD" id="cd01086">
    <property type="entry name" value="MetAP1"/>
    <property type="match status" value="1"/>
</dbReference>
<evidence type="ECO:0000313" key="9">
    <source>
        <dbReference type="EMBL" id="MBB6478549.1"/>
    </source>
</evidence>
<dbReference type="EMBL" id="JACHGJ010000001">
    <property type="protein sequence ID" value="MBB6478549.1"/>
    <property type="molecule type" value="Genomic_DNA"/>
</dbReference>
<dbReference type="NCBIfam" id="TIGR00500">
    <property type="entry name" value="met_pdase_I"/>
    <property type="match status" value="1"/>
</dbReference>
<evidence type="ECO:0000256" key="3">
    <source>
        <dbReference type="ARBA" id="ARBA00022670"/>
    </source>
</evidence>
<dbReference type="SUPFAM" id="SSF55920">
    <property type="entry name" value="Creatinase/aminopeptidase"/>
    <property type="match status" value="1"/>
</dbReference>
<evidence type="ECO:0000256" key="5">
    <source>
        <dbReference type="ARBA" id="ARBA00022801"/>
    </source>
</evidence>
<evidence type="ECO:0000313" key="10">
    <source>
        <dbReference type="Proteomes" id="UP000587760"/>
    </source>
</evidence>
<evidence type="ECO:0000256" key="1">
    <source>
        <dbReference type="ARBA" id="ARBA00002521"/>
    </source>
</evidence>
<dbReference type="PRINTS" id="PR00599">
    <property type="entry name" value="MAPEPTIDASE"/>
</dbReference>
<dbReference type="PANTHER" id="PTHR43330:SF27">
    <property type="entry name" value="METHIONINE AMINOPEPTIDASE"/>
    <property type="match status" value="1"/>
</dbReference>
<accession>A0A841R6B5</accession>
<keyword evidence="10" id="KW-1185">Reference proteome</keyword>
<feature type="binding site" evidence="6">
    <location>
        <position position="105"/>
    </location>
    <ligand>
        <name>a divalent metal cation</name>
        <dbReference type="ChEBI" id="CHEBI:60240"/>
        <label>1</label>
    </ligand>
</feature>
<evidence type="ECO:0000256" key="7">
    <source>
        <dbReference type="RuleBase" id="RU003653"/>
    </source>
</evidence>
<feature type="binding site" evidence="6">
    <location>
        <position position="233"/>
    </location>
    <ligand>
        <name>a divalent metal cation</name>
        <dbReference type="ChEBI" id="CHEBI:60240"/>
        <label>2</label>
        <note>catalytic</note>
    </ligand>
</feature>
<dbReference type="HAMAP" id="MF_01974">
    <property type="entry name" value="MetAP_1"/>
    <property type="match status" value="1"/>
</dbReference>
<name>A0A841R6B5_9SPIO</name>
<dbReference type="PROSITE" id="PS00680">
    <property type="entry name" value="MAP_1"/>
    <property type="match status" value="1"/>
</dbReference>
<evidence type="ECO:0000256" key="6">
    <source>
        <dbReference type="HAMAP-Rule" id="MF_01974"/>
    </source>
</evidence>
<comment type="subunit">
    <text evidence="6">Monomer.</text>
</comment>
<feature type="binding site" evidence="6">
    <location>
        <position position="233"/>
    </location>
    <ligand>
        <name>a divalent metal cation</name>
        <dbReference type="ChEBI" id="CHEBI:60240"/>
        <label>1</label>
    </ligand>
</feature>
<dbReference type="InterPro" id="IPR001714">
    <property type="entry name" value="Pept_M24_MAP"/>
</dbReference>
<gene>
    <name evidence="6" type="primary">map</name>
    <name evidence="9" type="ORF">HNR50_000182</name>
</gene>
<dbReference type="GO" id="GO:0006508">
    <property type="term" value="P:proteolysis"/>
    <property type="evidence" value="ECO:0007669"/>
    <property type="project" value="UniProtKB-KW"/>
</dbReference>
<proteinExistence type="inferred from homology"/>
<dbReference type="InterPro" id="IPR036005">
    <property type="entry name" value="Creatinase/aminopeptidase-like"/>
</dbReference>
<feature type="binding site" evidence="6">
    <location>
        <position position="77"/>
    </location>
    <ligand>
        <name>substrate</name>
    </ligand>
</feature>
<evidence type="ECO:0000256" key="4">
    <source>
        <dbReference type="ARBA" id="ARBA00022723"/>
    </source>
</evidence>
<feature type="domain" description="Peptidase M24" evidence="8">
    <location>
        <begin position="12"/>
        <end position="238"/>
    </location>
</feature>
<organism evidence="9 10">
    <name type="scientific">Spirochaeta isovalerica</name>
    <dbReference type="NCBI Taxonomy" id="150"/>
    <lineage>
        <taxon>Bacteria</taxon>
        <taxon>Pseudomonadati</taxon>
        <taxon>Spirochaetota</taxon>
        <taxon>Spirochaetia</taxon>
        <taxon>Spirochaetales</taxon>
        <taxon>Spirochaetaceae</taxon>
        <taxon>Spirochaeta</taxon>
    </lineage>
</organism>
<comment type="cofactor">
    <cofactor evidence="6">
        <name>Co(2+)</name>
        <dbReference type="ChEBI" id="CHEBI:48828"/>
    </cofactor>
    <cofactor evidence="6">
        <name>Zn(2+)</name>
        <dbReference type="ChEBI" id="CHEBI:29105"/>
    </cofactor>
    <cofactor evidence="6">
        <name>Mn(2+)</name>
        <dbReference type="ChEBI" id="CHEBI:29035"/>
    </cofactor>
    <cofactor evidence="6">
        <name>Fe(2+)</name>
        <dbReference type="ChEBI" id="CHEBI:29033"/>
    </cofactor>
    <text evidence="6">Binds 2 divalent metal cations per subunit. Has a high-affinity and a low affinity metal-binding site. The true nature of the physiological cofactor is under debate. The enzyme is active with cobalt, zinc, manganese or divalent iron ions. Most likely, methionine aminopeptidases function as mononuclear Fe(2+)-metalloproteases under physiological conditions, and the catalytically relevant metal-binding site has been assigned to the histidine-containing high-affinity site.</text>
</comment>
<sequence>MINIKNEDQINRIRESCHLLADTFDEIEKHIEAGISTLELNNIADDFIRRNGGIPSFLGYGGFPGAICASVNDTVIHGIPDKTKLRNGDVIGIDMGINLNGYFSDRAVTYSVGTVEEDVRKLLRITEESLYKAIEAAVAGNRIKDISKAVTNHIEPYGYGVVYDFCGHGVGLAVHEDPSIPNYYPYRGFNPRIKPGMVLAIEPMINLGTDEVEVLEDDWTVKTLDRKTSAHFEHTIAIFKDHTEILTRK</sequence>
<dbReference type="Proteomes" id="UP000587760">
    <property type="component" value="Unassembled WGS sequence"/>
</dbReference>
<dbReference type="InterPro" id="IPR002467">
    <property type="entry name" value="Pept_M24A_MAP1"/>
</dbReference>
<reference evidence="9 10" key="1">
    <citation type="submission" date="2020-08" db="EMBL/GenBank/DDBJ databases">
        <title>Genomic Encyclopedia of Type Strains, Phase IV (KMG-IV): sequencing the most valuable type-strain genomes for metagenomic binning, comparative biology and taxonomic classification.</title>
        <authorList>
            <person name="Goeker M."/>
        </authorList>
    </citation>
    <scope>NUCLEOTIDE SEQUENCE [LARGE SCALE GENOMIC DNA]</scope>
    <source>
        <strain evidence="9 10">DSM 2461</strain>
    </source>
</reference>
<comment type="caution">
    <text evidence="9">The sequence shown here is derived from an EMBL/GenBank/DDBJ whole genome shotgun (WGS) entry which is preliminary data.</text>
</comment>
<evidence type="ECO:0000256" key="2">
    <source>
        <dbReference type="ARBA" id="ARBA00022438"/>
    </source>
</evidence>
<dbReference type="AlphaFoldDB" id="A0A841R6B5"/>
<protein>
    <recommendedName>
        <fullName evidence="6 7">Methionine aminopeptidase</fullName>
        <shortName evidence="6">MAP</shortName>
        <shortName evidence="6">MetAP</shortName>
        <ecNumber evidence="6 7">3.4.11.18</ecNumber>
    </recommendedName>
    <alternativeName>
        <fullName evidence="6">Peptidase M</fullName>
    </alternativeName>
</protein>
<feature type="binding site" evidence="6">
    <location>
        <position position="175"/>
    </location>
    <ligand>
        <name>substrate</name>
    </ligand>
</feature>
<feature type="binding site" evidence="6">
    <location>
        <position position="202"/>
    </location>
    <ligand>
        <name>a divalent metal cation</name>
        <dbReference type="ChEBI" id="CHEBI:60240"/>
        <label>2</label>
        <note>catalytic</note>
    </ligand>
</feature>
<dbReference type="GO" id="GO:0004239">
    <property type="term" value="F:initiator methionyl aminopeptidase activity"/>
    <property type="evidence" value="ECO:0007669"/>
    <property type="project" value="UniProtKB-UniRule"/>
</dbReference>
<feature type="binding site" evidence="6">
    <location>
        <position position="168"/>
    </location>
    <ligand>
        <name>a divalent metal cation</name>
        <dbReference type="ChEBI" id="CHEBI:60240"/>
        <label>2</label>
        <note>catalytic</note>
    </ligand>
</feature>
<dbReference type="InterPro" id="IPR000994">
    <property type="entry name" value="Pept_M24"/>
</dbReference>
<dbReference type="EC" id="3.4.11.18" evidence="6 7"/>
<feature type="binding site" evidence="6">
    <location>
        <position position="105"/>
    </location>
    <ligand>
        <name>a divalent metal cation</name>
        <dbReference type="ChEBI" id="CHEBI:60240"/>
        <label>2</label>
        <note>catalytic</note>
    </ligand>
</feature>
<feature type="binding site" evidence="6">
    <location>
        <position position="94"/>
    </location>
    <ligand>
        <name>a divalent metal cation</name>
        <dbReference type="ChEBI" id="CHEBI:60240"/>
        <label>1</label>
    </ligand>
</feature>
<keyword evidence="2 6" id="KW-0031">Aminopeptidase</keyword>
<keyword evidence="3 6" id="KW-0645">Protease</keyword>
<comment type="function">
    <text evidence="1 6">Removes the N-terminal methionine from nascent proteins. The N-terminal methionine is often cleaved when the second residue in the primary sequence is small and uncharged (Met-Ala-, Cys, Gly, Pro, Ser, Thr, or Val). Requires deformylation of the N(alpha)-formylated initiator methionine before it can be hydrolyzed.</text>
</comment>
<dbReference type="Pfam" id="PF00557">
    <property type="entry name" value="Peptidase_M24"/>
    <property type="match status" value="1"/>
</dbReference>